<dbReference type="RefSeq" id="XP_033656223.1">
    <property type="nucleotide sequence ID" value="XM_033802312.1"/>
</dbReference>
<protein>
    <submittedName>
        <fullName evidence="2">Kinase-like protein</fullName>
    </submittedName>
</protein>
<dbReference type="GeneID" id="54555487"/>
<reference evidence="2" key="1">
    <citation type="journal article" date="2020" name="Stud. Mycol.">
        <title>101 Dothideomycetes genomes: a test case for predicting lifestyles and emergence of pathogens.</title>
        <authorList>
            <person name="Haridas S."/>
            <person name="Albert R."/>
            <person name="Binder M."/>
            <person name="Bloem J."/>
            <person name="Labutti K."/>
            <person name="Salamov A."/>
            <person name="Andreopoulos B."/>
            <person name="Baker S."/>
            <person name="Barry K."/>
            <person name="Bills G."/>
            <person name="Bluhm B."/>
            <person name="Cannon C."/>
            <person name="Castanera R."/>
            <person name="Culley D."/>
            <person name="Daum C."/>
            <person name="Ezra D."/>
            <person name="Gonzalez J."/>
            <person name="Henrissat B."/>
            <person name="Kuo A."/>
            <person name="Liang C."/>
            <person name="Lipzen A."/>
            <person name="Lutzoni F."/>
            <person name="Magnuson J."/>
            <person name="Mondo S."/>
            <person name="Nolan M."/>
            <person name="Ohm R."/>
            <person name="Pangilinan J."/>
            <person name="Park H.-J."/>
            <person name="Ramirez L."/>
            <person name="Alfaro M."/>
            <person name="Sun H."/>
            <person name="Tritt A."/>
            <person name="Yoshinaga Y."/>
            <person name="Zwiers L.-H."/>
            <person name="Turgeon B."/>
            <person name="Goodwin S."/>
            <person name="Spatafora J."/>
            <person name="Crous P."/>
            <person name="Grigoriev I."/>
        </authorList>
    </citation>
    <scope>NUCLEOTIDE SEQUENCE</scope>
    <source>
        <strain evidence="2">CBS 379.55</strain>
    </source>
</reference>
<dbReference type="Pfam" id="PF00069">
    <property type="entry name" value="Pkinase"/>
    <property type="match status" value="1"/>
</dbReference>
<dbReference type="SMART" id="SM00220">
    <property type="entry name" value="S_TKc"/>
    <property type="match status" value="1"/>
</dbReference>
<gene>
    <name evidence="2" type="ORF">EI97DRAFT_492392</name>
</gene>
<sequence>MIPCPICVLKAARMLSTRVGQSGRDCNNRPFVLKPVSQSIFEHLQEFRNEFENHTHLRIHIDQIEKENIVVYEYFKTDLLSLVENYPALPITMRKTILKEVGLALAEISMHAKNWIHLDVKPNNFHLEKLALGDLDCALKLKGERLLNDRTGNVMWRSPEGQRGKGVGKPSEVFSFALLCLYVITGVQIFDLNFEEVETEPEVVVYALKKHVNVEKAGGLVTSLWQAIRENEAYDDLAEWSEDVFPNLNDEANRLILRMTDLNPARRAPLSDTITERYWNVG</sequence>
<dbReference type="GO" id="GO:0005524">
    <property type="term" value="F:ATP binding"/>
    <property type="evidence" value="ECO:0007669"/>
    <property type="project" value="InterPro"/>
</dbReference>
<dbReference type="Gene3D" id="1.10.510.10">
    <property type="entry name" value="Transferase(Phosphotransferase) domain 1"/>
    <property type="match status" value="1"/>
</dbReference>
<accession>A0A6A6JR13</accession>
<feature type="domain" description="Protein kinase" evidence="1">
    <location>
        <begin position="1"/>
        <end position="279"/>
    </location>
</feature>
<dbReference type="EMBL" id="ML986487">
    <property type="protein sequence ID" value="KAF2278684.1"/>
    <property type="molecule type" value="Genomic_DNA"/>
</dbReference>
<evidence type="ECO:0000313" key="3">
    <source>
        <dbReference type="Proteomes" id="UP000800097"/>
    </source>
</evidence>
<dbReference type="AlphaFoldDB" id="A0A6A6JR13"/>
<keyword evidence="3" id="KW-1185">Reference proteome</keyword>
<dbReference type="PROSITE" id="PS50011">
    <property type="entry name" value="PROTEIN_KINASE_DOM"/>
    <property type="match status" value="1"/>
</dbReference>
<name>A0A6A6JR13_WESOR</name>
<keyword evidence="2" id="KW-0418">Kinase</keyword>
<dbReference type="SUPFAM" id="SSF56112">
    <property type="entry name" value="Protein kinase-like (PK-like)"/>
    <property type="match status" value="1"/>
</dbReference>
<keyword evidence="2" id="KW-0808">Transferase</keyword>
<dbReference type="InterPro" id="IPR000719">
    <property type="entry name" value="Prot_kinase_dom"/>
</dbReference>
<dbReference type="InterPro" id="IPR011009">
    <property type="entry name" value="Kinase-like_dom_sf"/>
</dbReference>
<dbReference type="OrthoDB" id="10252171at2759"/>
<evidence type="ECO:0000259" key="1">
    <source>
        <dbReference type="PROSITE" id="PS50011"/>
    </source>
</evidence>
<evidence type="ECO:0000313" key="2">
    <source>
        <dbReference type="EMBL" id="KAF2278684.1"/>
    </source>
</evidence>
<organism evidence="2 3">
    <name type="scientific">Westerdykella ornata</name>
    <dbReference type="NCBI Taxonomy" id="318751"/>
    <lineage>
        <taxon>Eukaryota</taxon>
        <taxon>Fungi</taxon>
        <taxon>Dikarya</taxon>
        <taxon>Ascomycota</taxon>
        <taxon>Pezizomycotina</taxon>
        <taxon>Dothideomycetes</taxon>
        <taxon>Pleosporomycetidae</taxon>
        <taxon>Pleosporales</taxon>
        <taxon>Sporormiaceae</taxon>
        <taxon>Westerdykella</taxon>
    </lineage>
</organism>
<proteinExistence type="predicted"/>
<dbReference type="GO" id="GO:0004672">
    <property type="term" value="F:protein kinase activity"/>
    <property type="evidence" value="ECO:0007669"/>
    <property type="project" value="InterPro"/>
</dbReference>
<dbReference type="Proteomes" id="UP000800097">
    <property type="component" value="Unassembled WGS sequence"/>
</dbReference>